<keyword evidence="5" id="KW-0472">Membrane</keyword>
<protein>
    <recommendedName>
        <fullName evidence="4">Dephospho-CoA kinase domain-containing protein</fullName>
    </recommendedName>
</protein>
<dbReference type="CDD" id="cd02022">
    <property type="entry name" value="DPCK"/>
    <property type="match status" value="1"/>
</dbReference>
<sequence length="233" mass="26109">MPGTMFLVGLTGGIGSGKSTVSAMLRQLGCPIIDADLIAREVVLPGRAAHTLIVQHFGTEFLLPTGEINREMLGSLIFSNPEKCRLLNSITHPEIRKAMLWQIFKYFLLGHRYIILDVPLLFETRGLTRFLKHIVVVYSDPDTQLSRLMKRDGITRAQAEQRIAAQLPLKDKRRLADHVIENSGGRDDTQRQVLRLHAQLERSWDFLALRAVVLAVVTGLGGLLVLLVKQMAR</sequence>
<dbReference type="InterPro" id="IPR027417">
    <property type="entry name" value="P-loop_NTPase"/>
</dbReference>
<keyword evidence="7" id="KW-1185">Reference proteome</keyword>
<dbReference type="PANTHER" id="PTHR10695:SF46">
    <property type="entry name" value="BIFUNCTIONAL COENZYME A SYNTHASE-RELATED"/>
    <property type="match status" value="1"/>
</dbReference>
<evidence type="ECO:0000256" key="2">
    <source>
        <dbReference type="ARBA" id="ARBA00022741"/>
    </source>
</evidence>
<dbReference type="Pfam" id="PF01121">
    <property type="entry name" value="CoaE"/>
    <property type="match status" value="1"/>
</dbReference>
<dbReference type="InterPro" id="IPR001977">
    <property type="entry name" value="Depp_CoAkinase"/>
</dbReference>
<evidence type="ECO:0000256" key="1">
    <source>
        <dbReference type="ARBA" id="ARBA00009018"/>
    </source>
</evidence>
<organism evidence="6 7">
    <name type="scientific">Erpetoichthys calabaricus</name>
    <name type="common">Rope fish</name>
    <name type="synonym">Calamoichthys calabaricus</name>
    <dbReference type="NCBI Taxonomy" id="27687"/>
    <lineage>
        <taxon>Eukaryota</taxon>
        <taxon>Metazoa</taxon>
        <taxon>Chordata</taxon>
        <taxon>Craniata</taxon>
        <taxon>Vertebrata</taxon>
        <taxon>Euteleostomi</taxon>
        <taxon>Actinopterygii</taxon>
        <taxon>Polypteriformes</taxon>
        <taxon>Polypteridae</taxon>
        <taxon>Erpetoichthys</taxon>
    </lineage>
</organism>
<reference evidence="6" key="3">
    <citation type="submission" date="2025-09" db="UniProtKB">
        <authorList>
            <consortium name="Ensembl"/>
        </authorList>
    </citation>
    <scope>IDENTIFICATION</scope>
</reference>
<comment type="similarity">
    <text evidence="1">Belongs to the CoaE family.</text>
</comment>
<evidence type="ECO:0000313" key="6">
    <source>
        <dbReference type="Ensembl" id="ENSECRP00000031216.1"/>
    </source>
</evidence>
<keyword evidence="2" id="KW-0547">Nucleotide-binding</keyword>
<reference evidence="6" key="1">
    <citation type="submission" date="2021-06" db="EMBL/GenBank/DDBJ databases">
        <authorList>
            <consortium name="Wellcome Sanger Institute Data Sharing"/>
        </authorList>
    </citation>
    <scope>NUCLEOTIDE SEQUENCE [LARGE SCALE GENOMIC DNA]</scope>
</reference>
<keyword evidence="3" id="KW-0067">ATP-binding</keyword>
<evidence type="ECO:0000313" key="7">
    <source>
        <dbReference type="Proteomes" id="UP000694620"/>
    </source>
</evidence>
<dbReference type="Proteomes" id="UP000694620">
    <property type="component" value="Chromosome 14"/>
</dbReference>
<keyword evidence="5" id="KW-1133">Transmembrane helix</keyword>
<evidence type="ECO:0000256" key="4">
    <source>
        <dbReference type="ARBA" id="ARBA00044157"/>
    </source>
</evidence>
<dbReference type="Gene3D" id="3.40.50.300">
    <property type="entry name" value="P-loop containing nucleotide triphosphate hydrolases"/>
    <property type="match status" value="1"/>
</dbReference>
<dbReference type="HAMAP" id="MF_00376">
    <property type="entry name" value="Dephospho_CoA_kinase"/>
    <property type="match status" value="1"/>
</dbReference>
<dbReference type="PANTHER" id="PTHR10695">
    <property type="entry name" value="DEPHOSPHO-COA KINASE-RELATED"/>
    <property type="match status" value="1"/>
</dbReference>
<dbReference type="GO" id="GO:0004140">
    <property type="term" value="F:dephospho-CoA kinase activity"/>
    <property type="evidence" value="ECO:0007669"/>
    <property type="project" value="InterPro"/>
</dbReference>
<dbReference type="GO" id="GO:0005524">
    <property type="term" value="F:ATP binding"/>
    <property type="evidence" value="ECO:0007669"/>
    <property type="project" value="UniProtKB-KW"/>
</dbReference>
<gene>
    <name evidence="6" type="primary">DCAKD</name>
    <name evidence="6" type="synonym">dcakd</name>
</gene>
<dbReference type="GeneTree" id="ENSGT00550000075038"/>
<evidence type="ECO:0000256" key="3">
    <source>
        <dbReference type="ARBA" id="ARBA00022840"/>
    </source>
</evidence>
<name>A0A8C4TEE8_ERPCA</name>
<dbReference type="FunFam" id="3.40.50.300:FF:000485">
    <property type="entry name" value="Dephospho-CoA kinase CAB5"/>
    <property type="match status" value="1"/>
</dbReference>
<dbReference type="GO" id="GO:0005737">
    <property type="term" value="C:cytoplasm"/>
    <property type="evidence" value="ECO:0007669"/>
    <property type="project" value="UniProtKB-ARBA"/>
</dbReference>
<dbReference type="AlphaFoldDB" id="A0A8C4TEE8"/>
<dbReference type="GO" id="GO:0015937">
    <property type="term" value="P:coenzyme A biosynthetic process"/>
    <property type="evidence" value="ECO:0007669"/>
    <property type="project" value="InterPro"/>
</dbReference>
<evidence type="ECO:0000256" key="5">
    <source>
        <dbReference type="SAM" id="Phobius"/>
    </source>
</evidence>
<dbReference type="PROSITE" id="PS51219">
    <property type="entry name" value="DPCK"/>
    <property type="match status" value="1"/>
</dbReference>
<dbReference type="SUPFAM" id="SSF52540">
    <property type="entry name" value="P-loop containing nucleoside triphosphate hydrolases"/>
    <property type="match status" value="1"/>
</dbReference>
<dbReference type="Ensembl" id="ENSECRT00000031875.1">
    <property type="protein sequence ID" value="ENSECRP00000031216.1"/>
    <property type="gene ID" value="ENSECRG00000021159.1"/>
</dbReference>
<proteinExistence type="inferred from homology"/>
<accession>A0A8C4TEE8</accession>
<feature type="transmembrane region" description="Helical" evidence="5">
    <location>
        <begin position="207"/>
        <end position="228"/>
    </location>
</feature>
<reference evidence="6" key="2">
    <citation type="submission" date="2025-08" db="UniProtKB">
        <authorList>
            <consortium name="Ensembl"/>
        </authorList>
    </citation>
    <scope>IDENTIFICATION</scope>
</reference>
<dbReference type="NCBIfam" id="TIGR00152">
    <property type="entry name" value="dephospho-CoA kinase"/>
    <property type="match status" value="1"/>
</dbReference>
<keyword evidence="5" id="KW-0812">Transmembrane</keyword>